<dbReference type="AlphaFoldDB" id="A0A2P2BPF4"/>
<dbReference type="Gene3D" id="1.25.40.10">
    <property type="entry name" value="Tetratricopeptide repeat domain"/>
    <property type="match status" value="2"/>
</dbReference>
<dbReference type="SUPFAM" id="SSF53448">
    <property type="entry name" value="Nucleotide-diphospho-sugar transferases"/>
    <property type="match status" value="1"/>
</dbReference>
<dbReference type="InterPro" id="IPR011990">
    <property type="entry name" value="TPR-like_helical_dom_sf"/>
</dbReference>
<feature type="domain" description="Glycosyltransferase 2-like" evidence="1">
    <location>
        <begin position="4"/>
        <end position="102"/>
    </location>
</feature>
<dbReference type="EMBL" id="LN650648">
    <property type="protein sequence ID" value="CEI72249.1"/>
    <property type="molecule type" value="Genomic_DNA"/>
</dbReference>
<accession>A0A2P2BPF4</accession>
<dbReference type="InterPro" id="IPR019734">
    <property type="entry name" value="TPR_rpt"/>
</dbReference>
<reference evidence="2 3" key="1">
    <citation type="submission" date="2014-09" db="EMBL/GenBank/DDBJ databases">
        <authorList>
            <person name="Hornung B.V."/>
        </authorList>
    </citation>
    <scope>NUCLEOTIDE SEQUENCE [LARGE SCALE GENOMIC DNA]</scope>
    <source>
        <strain evidence="2 3">FRIFI</strain>
    </source>
</reference>
<name>A0A2P2BPF4_9FIRM</name>
<dbReference type="Proteomes" id="UP000245695">
    <property type="component" value="Chromosome 1"/>
</dbReference>
<dbReference type="InterPro" id="IPR029044">
    <property type="entry name" value="Nucleotide-diphossugar_trans"/>
</dbReference>
<dbReference type="CDD" id="cd02511">
    <property type="entry name" value="Beta4Glucosyltransferase"/>
    <property type="match status" value="1"/>
</dbReference>
<evidence type="ECO:0000313" key="2">
    <source>
        <dbReference type="EMBL" id="CEI72249.1"/>
    </source>
</evidence>
<evidence type="ECO:0000313" key="3">
    <source>
        <dbReference type="Proteomes" id="UP000245695"/>
    </source>
</evidence>
<dbReference type="RefSeq" id="WP_166504990.1">
    <property type="nucleotide sequence ID" value="NZ_JAKNTL010000007.1"/>
</dbReference>
<protein>
    <submittedName>
        <fullName evidence="2">Glycosyltransferase</fullName>
    </submittedName>
</protein>
<organism evidence="2 3">
    <name type="scientific">Romboutsia hominis</name>
    <dbReference type="NCBI Taxonomy" id="1507512"/>
    <lineage>
        <taxon>Bacteria</taxon>
        <taxon>Bacillati</taxon>
        <taxon>Bacillota</taxon>
        <taxon>Clostridia</taxon>
        <taxon>Peptostreptococcales</taxon>
        <taxon>Peptostreptococcaceae</taxon>
        <taxon>Romboutsia</taxon>
    </lineage>
</organism>
<dbReference type="PANTHER" id="PTHR43630">
    <property type="entry name" value="POLY-BETA-1,6-N-ACETYL-D-GLUCOSAMINE SYNTHASE"/>
    <property type="match status" value="1"/>
</dbReference>
<dbReference type="KEGG" id="rhom:FRIFI_0703"/>
<gene>
    <name evidence="2" type="ORF">FRIFI_0703</name>
</gene>
<dbReference type="PANTHER" id="PTHR43630:SF2">
    <property type="entry name" value="GLYCOSYLTRANSFERASE"/>
    <property type="match status" value="1"/>
</dbReference>
<proteinExistence type="predicted"/>
<keyword evidence="3" id="KW-1185">Reference proteome</keyword>
<dbReference type="GO" id="GO:0016740">
    <property type="term" value="F:transferase activity"/>
    <property type="evidence" value="ECO:0007669"/>
    <property type="project" value="UniProtKB-KW"/>
</dbReference>
<sequence>MLLSIVMMVKNEERNLDKTLNALRPLMEEINSELVILDTGSTDSTVDIARKYTDKVFFAKWNDNFSDMRNISISYAKGDWILILDADEELINYEKLKEFFDKSLFNKYNSASINLKNILSLDKKSYSMTPLIRMFKNSKDFRYEGAIHEQPKFKHPIYNNVALFDHYGYLFENEEIKQLKDNRNKNILLKEIKKEPNNPYINYQLGKTYSISKNYEDAIYYMEKGYDLYTKIKYIPIFVTLDLAMLYLEMNEFDKCESLCTKYIKNDNKNIDIYYYLATSQKYLRKYKRSLENYKRYLYLIENYDISTQANAVECNADTLIHQDKAKVNIIDIYYKLEMYQEIINNIDDININILEQAYLVIFMSLYKLNQEEKIIEIYKNLSSCIVQQNKFKVALESILKRIKEEDLPKMYKMLSKIDGNYGTLNKIRLGEKLTIEQYNEILTKEQEIYYADIIYYAMKENLQLEDILKNISNLKMQGYIDYLVSNKRDFIFDLYDYLDNTLNTLDIKKLQIYSCVSKSLLTYGGLVGKKYENLFLMYITYTYDYLKQLYNTDLEDDDLLNLLKNEDEIFIISINRAQKLSKTDKLEYVKKMKDLLIKNQKYKKGIEILIEKFKNEFDINEELNGLKKQYKSIIQNDIEVGNIIGAKENIYEYESIFEEEEAEILNLKAIIKMLEGKFEESDKMFKNSYLLDRYNYNVVFNIGCIKEILGQYEDATKYFELIVKNCEDENIVLESKEKIMIIN</sequence>
<dbReference type="Gene3D" id="3.90.550.10">
    <property type="entry name" value="Spore Coat Polysaccharide Biosynthesis Protein SpsA, Chain A"/>
    <property type="match status" value="1"/>
</dbReference>
<dbReference type="SMART" id="SM00028">
    <property type="entry name" value="TPR"/>
    <property type="match status" value="5"/>
</dbReference>
<evidence type="ECO:0000259" key="1">
    <source>
        <dbReference type="Pfam" id="PF00535"/>
    </source>
</evidence>
<dbReference type="InterPro" id="IPR001173">
    <property type="entry name" value="Glyco_trans_2-like"/>
</dbReference>
<keyword evidence="2" id="KW-0808">Transferase</keyword>
<dbReference type="SUPFAM" id="SSF48452">
    <property type="entry name" value="TPR-like"/>
    <property type="match status" value="2"/>
</dbReference>
<dbReference type="Pfam" id="PF00535">
    <property type="entry name" value="Glycos_transf_2"/>
    <property type="match status" value="1"/>
</dbReference>